<evidence type="ECO:0000313" key="2">
    <source>
        <dbReference type="EMBL" id="TCJ88992.1"/>
    </source>
</evidence>
<gene>
    <name evidence="2" type="ORF">EV695_0853</name>
</gene>
<dbReference type="AlphaFoldDB" id="A0A4R1F8C5"/>
<accession>A0A4R1F8C5</accession>
<dbReference type="NCBIfam" id="NF041730">
    <property type="entry name" value="XrtH_assoc"/>
    <property type="match status" value="1"/>
</dbReference>
<dbReference type="InterPro" id="IPR049823">
    <property type="entry name" value="XrtH_assoc"/>
</dbReference>
<keyword evidence="3" id="KW-1185">Reference proteome</keyword>
<feature type="transmembrane region" description="Helical" evidence="1">
    <location>
        <begin position="119"/>
        <end position="143"/>
    </location>
</feature>
<name>A0A4R1F8C5_9GAMM</name>
<evidence type="ECO:0000313" key="3">
    <source>
        <dbReference type="Proteomes" id="UP000294887"/>
    </source>
</evidence>
<dbReference type="Proteomes" id="UP000294887">
    <property type="component" value="Unassembled WGS sequence"/>
</dbReference>
<feature type="transmembrane region" description="Helical" evidence="1">
    <location>
        <begin position="163"/>
        <end position="188"/>
    </location>
</feature>
<organism evidence="2 3">
    <name type="scientific">Cocleimonas flava</name>
    <dbReference type="NCBI Taxonomy" id="634765"/>
    <lineage>
        <taxon>Bacteria</taxon>
        <taxon>Pseudomonadati</taxon>
        <taxon>Pseudomonadota</taxon>
        <taxon>Gammaproteobacteria</taxon>
        <taxon>Thiotrichales</taxon>
        <taxon>Thiotrichaceae</taxon>
        <taxon>Cocleimonas</taxon>
    </lineage>
</organism>
<dbReference type="OrthoDB" id="6197083at2"/>
<keyword evidence="1" id="KW-0812">Transmembrane</keyword>
<sequence length="211" mass="23696">MTKESEQIISVKGFLLKILIWLPITFVVWYFLTPVILFVLSFLAKATLTLVAGQAVVDVNVYEHVLHIVTPFAAEKTNDVNQGQLVFAINAMKYGYGIALFIAMLLATPDKLGNKLQNLYIGILILLIVQVWGITFDTLQTLVFKLGMGIAETLNTTAFTRELIALGYQMGYLILPAVTPVLMWFVMYQNHLEKMAPKFAKIKKPKKKPSN</sequence>
<comment type="caution">
    <text evidence="2">The sequence shown here is derived from an EMBL/GenBank/DDBJ whole genome shotgun (WGS) entry which is preliminary data.</text>
</comment>
<dbReference type="EMBL" id="SMFQ01000002">
    <property type="protein sequence ID" value="TCJ88992.1"/>
    <property type="molecule type" value="Genomic_DNA"/>
</dbReference>
<feature type="transmembrane region" description="Helical" evidence="1">
    <location>
        <begin position="20"/>
        <end position="44"/>
    </location>
</feature>
<dbReference type="RefSeq" id="WP_131904654.1">
    <property type="nucleotide sequence ID" value="NZ_BAAAFU010000008.1"/>
</dbReference>
<proteinExistence type="predicted"/>
<evidence type="ECO:0000256" key="1">
    <source>
        <dbReference type="SAM" id="Phobius"/>
    </source>
</evidence>
<keyword evidence="1" id="KW-1133">Transmembrane helix</keyword>
<keyword evidence="1" id="KW-0472">Membrane</keyword>
<feature type="transmembrane region" description="Helical" evidence="1">
    <location>
        <begin position="85"/>
        <end position="107"/>
    </location>
</feature>
<protein>
    <submittedName>
        <fullName evidence="2">Uncharacterized protein</fullName>
    </submittedName>
</protein>
<reference evidence="2 3" key="1">
    <citation type="submission" date="2019-03" db="EMBL/GenBank/DDBJ databases">
        <title>Genomic Encyclopedia of Type Strains, Phase IV (KMG-IV): sequencing the most valuable type-strain genomes for metagenomic binning, comparative biology and taxonomic classification.</title>
        <authorList>
            <person name="Goeker M."/>
        </authorList>
    </citation>
    <scope>NUCLEOTIDE SEQUENCE [LARGE SCALE GENOMIC DNA]</scope>
    <source>
        <strain evidence="2 3">DSM 24830</strain>
    </source>
</reference>